<proteinExistence type="predicted"/>
<name>A0A1F5I8H7_9BACT</name>
<reference evidence="4 5" key="1">
    <citation type="journal article" date="2016" name="Nat. Commun.">
        <title>Thousands of microbial genomes shed light on interconnected biogeochemical processes in an aquifer system.</title>
        <authorList>
            <person name="Anantharaman K."/>
            <person name="Brown C.T."/>
            <person name="Hug L.A."/>
            <person name="Sharon I."/>
            <person name="Castelle C.J."/>
            <person name="Probst A.J."/>
            <person name="Thomas B.C."/>
            <person name="Singh A."/>
            <person name="Wilkins M.J."/>
            <person name="Karaoz U."/>
            <person name="Brodie E.L."/>
            <person name="Williams K.H."/>
            <person name="Hubbard S.S."/>
            <person name="Banfield J.F."/>
        </authorList>
    </citation>
    <scope>NUCLEOTIDE SEQUENCE [LARGE SCALE GENOMIC DNA]</scope>
</reference>
<dbReference type="SUPFAM" id="SSF53756">
    <property type="entry name" value="UDP-Glycosyltransferase/glycogen phosphorylase"/>
    <property type="match status" value="1"/>
</dbReference>
<dbReference type="Pfam" id="PF13439">
    <property type="entry name" value="Glyco_transf_4"/>
    <property type="match status" value="1"/>
</dbReference>
<evidence type="ECO:0008006" key="6">
    <source>
        <dbReference type="Google" id="ProtNLM"/>
    </source>
</evidence>
<gene>
    <name evidence="4" type="ORF">A3G14_00715</name>
</gene>
<dbReference type="AlphaFoldDB" id="A0A1F5I8H7"/>
<sequence>MKIGIDISQIVYGTGVSKYAENLVKNLLKIDHKNQYILFGASLRQRGKLNEFKTKLESYKNVEFKIIPLPPRVLEFLWNTLHFYPIDKFIGKVDVFHSSDWLQPPIKSAKTKKITTIHDMVVYLFPSSVHPRIIANQKNRLKRVKKEIDFVITDSSTTKEDIIKFLQIPQDKINIVLLAASEQFTPSEENKINSVLEKYKIKKPYILSVATQEPRKNIQKLLDVFELISQNPKYKHEKAQLVLVGKFGWGEGLRSAENVIWTDYVPDGDLIALYSGCRVFVYPSLYEGFGLPVLEAMACGAPVVTSKNSSMAEIARDTAILIDPRSEGQLRKAIEMVLDLKLENYQKMVNASLTRARKFSWSKTAKETLKLYRKLYRQK</sequence>
<evidence type="ECO:0000256" key="1">
    <source>
        <dbReference type="ARBA" id="ARBA00022679"/>
    </source>
</evidence>
<dbReference type="GO" id="GO:0009103">
    <property type="term" value="P:lipopolysaccharide biosynthetic process"/>
    <property type="evidence" value="ECO:0007669"/>
    <property type="project" value="TreeGrafter"/>
</dbReference>
<evidence type="ECO:0000313" key="5">
    <source>
        <dbReference type="Proteomes" id="UP000177300"/>
    </source>
</evidence>
<protein>
    <recommendedName>
        <fullName evidence="6">Glycosyl transferase family 1 domain-containing protein</fullName>
    </recommendedName>
</protein>
<feature type="domain" description="Glycosyl transferase family 1" evidence="2">
    <location>
        <begin position="202"/>
        <end position="351"/>
    </location>
</feature>
<dbReference type="PANTHER" id="PTHR46401:SF2">
    <property type="entry name" value="GLYCOSYLTRANSFERASE WBBK-RELATED"/>
    <property type="match status" value="1"/>
</dbReference>
<dbReference type="InterPro" id="IPR001296">
    <property type="entry name" value="Glyco_trans_1"/>
</dbReference>
<dbReference type="InterPro" id="IPR028098">
    <property type="entry name" value="Glyco_trans_4-like_N"/>
</dbReference>
<dbReference type="CDD" id="cd03809">
    <property type="entry name" value="GT4_MtfB-like"/>
    <property type="match status" value="1"/>
</dbReference>
<dbReference type="Pfam" id="PF00534">
    <property type="entry name" value="Glycos_transf_1"/>
    <property type="match status" value="1"/>
</dbReference>
<dbReference type="FunFam" id="3.40.50.2000:FF:000119">
    <property type="entry name" value="Glycosyl transferase group 1"/>
    <property type="match status" value="1"/>
</dbReference>
<dbReference type="PANTHER" id="PTHR46401">
    <property type="entry name" value="GLYCOSYLTRANSFERASE WBBK-RELATED"/>
    <property type="match status" value="1"/>
</dbReference>
<dbReference type="Proteomes" id="UP000177300">
    <property type="component" value="Unassembled WGS sequence"/>
</dbReference>
<dbReference type="Gene3D" id="3.40.50.2000">
    <property type="entry name" value="Glycogen Phosphorylase B"/>
    <property type="match status" value="2"/>
</dbReference>
<dbReference type="GO" id="GO:0016757">
    <property type="term" value="F:glycosyltransferase activity"/>
    <property type="evidence" value="ECO:0007669"/>
    <property type="project" value="InterPro"/>
</dbReference>
<evidence type="ECO:0000313" key="4">
    <source>
        <dbReference type="EMBL" id="OGE12707.1"/>
    </source>
</evidence>
<organism evidence="4 5">
    <name type="scientific">Candidatus Curtissbacteria bacterium RIFCSPLOWO2_12_FULL_38_9</name>
    <dbReference type="NCBI Taxonomy" id="1797735"/>
    <lineage>
        <taxon>Bacteria</taxon>
        <taxon>Candidatus Curtissiibacteriota</taxon>
    </lineage>
</organism>
<accession>A0A1F5I8H7</accession>
<keyword evidence="1" id="KW-0808">Transferase</keyword>
<feature type="domain" description="Glycosyltransferase subfamily 4-like N-terminal" evidence="3">
    <location>
        <begin position="15"/>
        <end position="176"/>
    </location>
</feature>
<dbReference type="EMBL" id="MFBY01000051">
    <property type="protein sequence ID" value="OGE12707.1"/>
    <property type="molecule type" value="Genomic_DNA"/>
</dbReference>
<evidence type="ECO:0000259" key="2">
    <source>
        <dbReference type="Pfam" id="PF00534"/>
    </source>
</evidence>
<comment type="caution">
    <text evidence="4">The sequence shown here is derived from an EMBL/GenBank/DDBJ whole genome shotgun (WGS) entry which is preliminary data.</text>
</comment>
<evidence type="ECO:0000259" key="3">
    <source>
        <dbReference type="Pfam" id="PF13439"/>
    </source>
</evidence>